<dbReference type="Gene3D" id="2.60.40.10">
    <property type="entry name" value="Immunoglobulins"/>
    <property type="match status" value="1"/>
</dbReference>
<proteinExistence type="predicted"/>
<dbReference type="InterPro" id="IPR003961">
    <property type="entry name" value="FN3_dom"/>
</dbReference>
<comment type="caution">
    <text evidence="3">The sequence shown here is derived from an EMBL/GenBank/DDBJ whole genome shotgun (WGS) entry which is preliminary data.</text>
</comment>
<dbReference type="PROSITE" id="PS50853">
    <property type="entry name" value="FN3"/>
    <property type="match status" value="1"/>
</dbReference>
<organism evidence="3 4">
    <name type="scientific">Halocaridina rubra</name>
    <name type="common">Hawaiian red shrimp</name>
    <dbReference type="NCBI Taxonomy" id="373956"/>
    <lineage>
        <taxon>Eukaryota</taxon>
        <taxon>Metazoa</taxon>
        <taxon>Ecdysozoa</taxon>
        <taxon>Arthropoda</taxon>
        <taxon>Crustacea</taxon>
        <taxon>Multicrustacea</taxon>
        <taxon>Malacostraca</taxon>
        <taxon>Eumalacostraca</taxon>
        <taxon>Eucarida</taxon>
        <taxon>Decapoda</taxon>
        <taxon>Pleocyemata</taxon>
        <taxon>Caridea</taxon>
        <taxon>Atyoidea</taxon>
        <taxon>Atyidae</taxon>
        <taxon>Halocaridina</taxon>
    </lineage>
</organism>
<dbReference type="InterPro" id="IPR036116">
    <property type="entry name" value="FN3_sf"/>
</dbReference>
<evidence type="ECO:0000256" key="1">
    <source>
        <dbReference type="SAM" id="MobiDB-lite"/>
    </source>
</evidence>
<dbReference type="SMART" id="SM00060">
    <property type="entry name" value="FN3"/>
    <property type="match status" value="1"/>
</dbReference>
<feature type="compositionally biased region" description="Polar residues" evidence="1">
    <location>
        <begin position="141"/>
        <end position="161"/>
    </location>
</feature>
<protein>
    <recommendedName>
        <fullName evidence="2">Fibronectin type-III domain-containing protein</fullName>
    </recommendedName>
</protein>
<dbReference type="SUPFAM" id="SSF49265">
    <property type="entry name" value="Fibronectin type III"/>
    <property type="match status" value="1"/>
</dbReference>
<evidence type="ECO:0000259" key="2">
    <source>
        <dbReference type="PROSITE" id="PS50853"/>
    </source>
</evidence>
<dbReference type="CDD" id="cd00063">
    <property type="entry name" value="FN3"/>
    <property type="match status" value="1"/>
</dbReference>
<feature type="region of interest" description="Disordered" evidence="1">
    <location>
        <begin position="137"/>
        <end position="161"/>
    </location>
</feature>
<gene>
    <name evidence="3" type="ORF">SK128_026176</name>
</gene>
<dbReference type="InterPro" id="IPR013783">
    <property type="entry name" value="Ig-like_fold"/>
</dbReference>
<keyword evidence="4" id="KW-1185">Reference proteome</keyword>
<name>A0AAN9AEM6_HALRR</name>
<feature type="domain" description="Fibronectin type-III" evidence="2">
    <location>
        <begin position="36"/>
        <end position="124"/>
    </location>
</feature>
<dbReference type="Proteomes" id="UP001381693">
    <property type="component" value="Unassembled WGS sequence"/>
</dbReference>
<sequence>MTELDYGTLLCWAGNQIGQQLQPCVFHIVPAGKPDPPANCSVSNQSSGSFSVRCQAGFDGGLHQLFMLTVAQPGTQGRNLTASHPIFQVDGLLPDTTYRLHIWAANEKGASPYVHLRAFTTHLPNHHNDHVVAEVREGNNDDSTNTGSSIGVHSSMDTNPE</sequence>
<dbReference type="EMBL" id="JAXCGZ010002722">
    <property type="protein sequence ID" value="KAK7083635.1"/>
    <property type="molecule type" value="Genomic_DNA"/>
</dbReference>
<evidence type="ECO:0000313" key="4">
    <source>
        <dbReference type="Proteomes" id="UP001381693"/>
    </source>
</evidence>
<dbReference type="PANTHER" id="PTHR23278:SF19">
    <property type="entry name" value="OBSCURIN"/>
    <property type="match status" value="1"/>
</dbReference>
<evidence type="ECO:0000313" key="3">
    <source>
        <dbReference type="EMBL" id="KAK7083635.1"/>
    </source>
</evidence>
<reference evidence="3 4" key="1">
    <citation type="submission" date="2023-11" db="EMBL/GenBank/DDBJ databases">
        <title>Halocaridina rubra genome assembly.</title>
        <authorList>
            <person name="Smith C."/>
        </authorList>
    </citation>
    <scope>NUCLEOTIDE SEQUENCE [LARGE SCALE GENOMIC DNA]</scope>
    <source>
        <strain evidence="3">EP-1</strain>
        <tissue evidence="3">Whole</tissue>
    </source>
</reference>
<accession>A0AAN9AEM6</accession>
<dbReference type="PANTHER" id="PTHR23278">
    <property type="entry name" value="SIDESTEP PROTEIN"/>
    <property type="match status" value="1"/>
</dbReference>
<dbReference type="AlphaFoldDB" id="A0AAN9AEM6"/>